<name>A0A7J7VDZ0_RHIFE</name>
<organism evidence="2 3">
    <name type="scientific">Rhinolophus ferrumequinum</name>
    <name type="common">Greater horseshoe bat</name>
    <dbReference type="NCBI Taxonomy" id="59479"/>
    <lineage>
        <taxon>Eukaryota</taxon>
        <taxon>Metazoa</taxon>
        <taxon>Chordata</taxon>
        <taxon>Craniata</taxon>
        <taxon>Vertebrata</taxon>
        <taxon>Euteleostomi</taxon>
        <taxon>Mammalia</taxon>
        <taxon>Eutheria</taxon>
        <taxon>Laurasiatheria</taxon>
        <taxon>Chiroptera</taxon>
        <taxon>Yinpterochiroptera</taxon>
        <taxon>Rhinolophoidea</taxon>
        <taxon>Rhinolophidae</taxon>
        <taxon>Rhinolophinae</taxon>
        <taxon>Rhinolophus</taxon>
    </lineage>
</organism>
<comment type="caution">
    <text evidence="2">The sequence shown here is derived from an EMBL/GenBank/DDBJ whole genome shotgun (WGS) entry which is preliminary data.</text>
</comment>
<evidence type="ECO:0000313" key="2">
    <source>
        <dbReference type="EMBL" id="KAF6323349.1"/>
    </source>
</evidence>
<accession>A0A7J7VDZ0</accession>
<sequence length="185" mass="21338">MLQPPHSHRYLYRIILTVTCMGSVSQNSTSPHPICRTFSQQTLLECSDNAPDPWSFTLFSWLPSGLGSWVRTIMQTGFVLLFILFCVIVFQVCTCCLSNLSRNEAPNRMMLTQDFEMFSMLISSTRQELWEMPASSLFYLPCYSHRAFSGFVTMHAPSDMGHDRQERSFRASRDKATKYRKALCF</sequence>
<keyword evidence="1" id="KW-0812">Transmembrane</keyword>
<feature type="transmembrane region" description="Helical" evidence="1">
    <location>
        <begin position="78"/>
        <end position="100"/>
    </location>
</feature>
<dbReference type="Proteomes" id="UP000585614">
    <property type="component" value="Unassembled WGS sequence"/>
</dbReference>
<dbReference type="AlphaFoldDB" id="A0A7J7VDZ0"/>
<dbReference type="EMBL" id="JACAGC010000013">
    <property type="protein sequence ID" value="KAF6323349.1"/>
    <property type="molecule type" value="Genomic_DNA"/>
</dbReference>
<protein>
    <submittedName>
        <fullName evidence="2">Uncharacterized protein</fullName>
    </submittedName>
</protein>
<proteinExistence type="predicted"/>
<evidence type="ECO:0000256" key="1">
    <source>
        <dbReference type="SAM" id="Phobius"/>
    </source>
</evidence>
<keyword evidence="1" id="KW-0472">Membrane</keyword>
<reference evidence="2 3" key="1">
    <citation type="journal article" date="2020" name="Nature">
        <title>Six reference-quality genomes reveal evolution of bat adaptations.</title>
        <authorList>
            <person name="Jebb D."/>
            <person name="Huang Z."/>
            <person name="Pippel M."/>
            <person name="Hughes G.M."/>
            <person name="Lavrichenko K."/>
            <person name="Devanna P."/>
            <person name="Winkler S."/>
            <person name="Jermiin L.S."/>
            <person name="Skirmuntt E.C."/>
            <person name="Katzourakis A."/>
            <person name="Burkitt-Gray L."/>
            <person name="Ray D.A."/>
            <person name="Sullivan K.A.M."/>
            <person name="Roscito J.G."/>
            <person name="Kirilenko B.M."/>
            <person name="Davalos L.M."/>
            <person name="Corthals A.P."/>
            <person name="Power M.L."/>
            <person name="Jones G."/>
            <person name="Ransome R.D."/>
            <person name="Dechmann D.K.N."/>
            <person name="Locatelli A.G."/>
            <person name="Puechmaille S.J."/>
            <person name="Fedrigo O."/>
            <person name="Jarvis E.D."/>
            <person name="Hiller M."/>
            <person name="Vernes S.C."/>
            <person name="Myers E.W."/>
            <person name="Teeling E.C."/>
        </authorList>
    </citation>
    <scope>NUCLEOTIDE SEQUENCE [LARGE SCALE GENOMIC DNA]</scope>
    <source>
        <strain evidence="2">MRhiFer1</strain>
        <tissue evidence="2">Lung</tissue>
    </source>
</reference>
<keyword evidence="1" id="KW-1133">Transmembrane helix</keyword>
<gene>
    <name evidence="2" type="ORF">mRhiFer1_008332</name>
</gene>
<evidence type="ECO:0000313" key="3">
    <source>
        <dbReference type="Proteomes" id="UP000585614"/>
    </source>
</evidence>